<evidence type="ECO:0000313" key="2">
    <source>
        <dbReference type="WBParaSite" id="RSKR_0000059700.1"/>
    </source>
</evidence>
<reference evidence="2" key="1">
    <citation type="submission" date="2016-11" db="UniProtKB">
        <authorList>
            <consortium name="WormBaseParasite"/>
        </authorList>
    </citation>
    <scope>IDENTIFICATION</scope>
    <source>
        <strain evidence="2">KR3021</strain>
    </source>
</reference>
<evidence type="ECO:0000313" key="1">
    <source>
        <dbReference type="Proteomes" id="UP000095286"/>
    </source>
</evidence>
<accession>A0AC35THH4</accession>
<proteinExistence type="predicted"/>
<sequence>MYYFKVDRTSYNKTAFGKWFGYKTPKAHFVIPIDDIDPPMGVSYKVVEPGQVAISWKSVKEYEGYTGYAIEVYCKSYNRTFFIRKLYDDSHMLENVDFRYPVSFTIAMQNNFIVSKRKSNKLSIKPLLDIEGFALNPSPVFSQRTLTTFLFIAITIIVVSVFSYIFYKLHYWRSKKGRVCIQNGIVDYNRFNYGRNPENYVRPDNDFEIRMAAIKQLIDEGHIMG</sequence>
<name>A0AC35THH4_9BILA</name>
<organism evidence="1 2">
    <name type="scientific">Rhabditophanes sp. KR3021</name>
    <dbReference type="NCBI Taxonomy" id="114890"/>
    <lineage>
        <taxon>Eukaryota</taxon>
        <taxon>Metazoa</taxon>
        <taxon>Ecdysozoa</taxon>
        <taxon>Nematoda</taxon>
        <taxon>Chromadorea</taxon>
        <taxon>Rhabditida</taxon>
        <taxon>Tylenchina</taxon>
        <taxon>Panagrolaimomorpha</taxon>
        <taxon>Strongyloidoidea</taxon>
        <taxon>Alloionematidae</taxon>
        <taxon>Rhabditophanes</taxon>
    </lineage>
</organism>
<dbReference type="Proteomes" id="UP000095286">
    <property type="component" value="Unplaced"/>
</dbReference>
<protein>
    <submittedName>
        <fullName evidence="2">Fibronectin type-III domain-containing protein</fullName>
    </submittedName>
</protein>
<dbReference type="WBParaSite" id="RSKR_0000059700.1">
    <property type="protein sequence ID" value="RSKR_0000059700.1"/>
    <property type="gene ID" value="RSKR_0000059700"/>
</dbReference>